<evidence type="ECO:0000313" key="1">
    <source>
        <dbReference type="EMBL" id="PWW04989.1"/>
    </source>
</evidence>
<dbReference type="EMBL" id="QGTS01000014">
    <property type="protein sequence ID" value="PWW04989.1"/>
    <property type="molecule type" value="Genomic_DNA"/>
</dbReference>
<proteinExistence type="predicted"/>
<comment type="caution">
    <text evidence="1">The sequence shown here is derived from an EMBL/GenBank/DDBJ whole genome shotgun (WGS) entry which is preliminary data.</text>
</comment>
<protein>
    <submittedName>
        <fullName evidence="1">Uncharacterized protein</fullName>
    </submittedName>
</protein>
<dbReference type="Proteomes" id="UP000246744">
    <property type="component" value="Unassembled WGS sequence"/>
</dbReference>
<sequence>MSSGLQCWDSSGRLIVDLGDYFIRYVGTQSITCGSGATSWSFSYSGMTTSGWIVTIVSTAYWQDYAVKCYDGGFRVFYLPTAHGFSDTLSVEIYRYE</sequence>
<dbReference type="AlphaFoldDB" id="A0A317PTH8"/>
<gene>
    <name evidence="1" type="ORF">DES37_11485</name>
</gene>
<evidence type="ECO:0000313" key="2">
    <source>
        <dbReference type="Proteomes" id="UP000246744"/>
    </source>
</evidence>
<organism evidence="1 2">
    <name type="scientific">Mangrovibacter plantisponsor</name>
    <dbReference type="NCBI Taxonomy" id="451513"/>
    <lineage>
        <taxon>Bacteria</taxon>
        <taxon>Pseudomonadati</taxon>
        <taxon>Pseudomonadota</taxon>
        <taxon>Gammaproteobacteria</taxon>
        <taxon>Enterobacterales</taxon>
        <taxon>Enterobacteriaceae</taxon>
        <taxon>Mangrovibacter</taxon>
    </lineage>
</organism>
<keyword evidence="2" id="KW-1185">Reference proteome</keyword>
<name>A0A317PTH8_9ENTR</name>
<reference evidence="1 2" key="1">
    <citation type="submission" date="2018-05" db="EMBL/GenBank/DDBJ databases">
        <title>Genomic Encyclopedia of Type Strains, Phase IV (KMG-IV): sequencing the most valuable type-strain genomes for metagenomic binning, comparative biology and taxonomic classification.</title>
        <authorList>
            <person name="Goeker M."/>
        </authorList>
    </citation>
    <scope>NUCLEOTIDE SEQUENCE [LARGE SCALE GENOMIC DNA]</scope>
    <source>
        <strain evidence="1 2">DSM 19579</strain>
    </source>
</reference>
<accession>A0A317PTH8</accession>